<keyword evidence="3" id="KW-1185">Reference proteome</keyword>
<keyword evidence="1" id="KW-1133">Transmembrane helix</keyword>
<evidence type="ECO:0000313" key="3">
    <source>
        <dbReference type="Proteomes" id="UP000823588"/>
    </source>
</evidence>
<comment type="caution">
    <text evidence="2">The sequence shown here is derived from an EMBL/GenBank/DDBJ whole genome shotgun (WGS) entry which is preliminary data.</text>
</comment>
<feature type="transmembrane region" description="Helical" evidence="1">
    <location>
        <begin position="9"/>
        <end position="25"/>
    </location>
</feature>
<evidence type="ECO:0000256" key="1">
    <source>
        <dbReference type="SAM" id="Phobius"/>
    </source>
</evidence>
<dbReference type="EMBL" id="JAGGKQ010000007">
    <property type="protein sequence ID" value="MBP1922377.1"/>
    <property type="molecule type" value="Genomic_DNA"/>
</dbReference>
<dbReference type="Proteomes" id="UP000823588">
    <property type="component" value="Unassembled WGS sequence"/>
</dbReference>
<proteinExistence type="predicted"/>
<sequence>MTVDITRGGLYVALAVFGVILYELRTVLDFVGVELPLIPYMIGVFALAGLVIAVIQLKGGWREADETGSNGTDPNDPV</sequence>
<reference evidence="2" key="1">
    <citation type="submission" date="2021-03" db="EMBL/GenBank/DDBJ databases">
        <title>Genomic Encyclopedia of Type Strains, Phase IV (KMG-IV): sequencing the most valuable type-strain genomes for metagenomic binning, comparative biology and taxonomic classification.</title>
        <authorList>
            <person name="Goeker M."/>
        </authorList>
    </citation>
    <scope>NUCLEOTIDE SEQUENCE</scope>
    <source>
        <strain evidence="2">DSM 23564</strain>
    </source>
</reference>
<keyword evidence="1" id="KW-0812">Transmembrane</keyword>
<name>A0A8T4GF69_9EURY</name>
<protein>
    <recommendedName>
        <fullName evidence="4">CbaC protein</fullName>
    </recommendedName>
</protein>
<dbReference type="OrthoDB" id="319953at2157"/>
<gene>
    <name evidence="2" type="ORF">J2751_001385</name>
</gene>
<evidence type="ECO:0008006" key="4">
    <source>
        <dbReference type="Google" id="ProtNLM"/>
    </source>
</evidence>
<accession>A0A8T4GF69</accession>
<dbReference type="RefSeq" id="WP_209484447.1">
    <property type="nucleotide sequence ID" value="NZ_JAGGKQ010000007.1"/>
</dbReference>
<organism evidence="2 3">
    <name type="scientific">Halorubrum alkaliphilum</name>
    <dbReference type="NCBI Taxonomy" id="261290"/>
    <lineage>
        <taxon>Archaea</taxon>
        <taxon>Methanobacteriati</taxon>
        <taxon>Methanobacteriota</taxon>
        <taxon>Stenosarchaea group</taxon>
        <taxon>Halobacteria</taxon>
        <taxon>Halobacteriales</taxon>
        <taxon>Haloferacaceae</taxon>
        <taxon>Halorubrum</taxon>
    </lineage>
</organism>
<keyword evidence="1" id="KW-0472">Membrane</keyword>
<feature type="transmembrane region" description="Helical" evidence="1">
    <location>
        <begin position="37"/>
        <end position="55"/>
    </location>
</feature>
<dbReference type="AlphaFoldDB" id="A0A8T4GF69"/>
<evidence type="ECO:0000313" key="2">
    <source>
        <dbReference type="EMBL" id="MBP1922377.1"/>
    </source>
</evidence>